<dbReference type="OrthoDB" id="2109241at2759"/>
<protein>
    <submittedName>
        <fullName evidence="1">DgyrCDS3938</fullName>
    </submittedName>
</protein>
<keyword evidence="2" id="KW-1185">Reference proteome</keyword>
<sequence>MIITVKYGAKQEAVFNPECWNYTLLESIRDQCKCYDTDIELSDPNGNVKHLRDNPYRYASEALDDREVCVLLKVDCNQEGETSYQPLLDDTDAITDKFLEQLHSKVDDKNIMKKRNQKKTVLNGIKVKTPKARSNGKLSAR</sequence>
<dbReference type="Proteomes" id="UP000549394">
    <property type="component" value="Unassembled WGS sequence"/>
</dbReference>
<evidence type="ECO:0000313" key="2">
    <source>
        <dbReference type="Proteomes" id="UP000549394"/>
    </source>
</evidence>
<dbReference type="PANTHER" id="PTHR33887">
    <property type="entry name" value="PB1 DOMAIN-CONTAINING PROTEIN"/>
    <property type="match status" value="1"/>
</dbReference>
<dbReference type="InterPro" id="IPR039471">
    <property type="entry name" value="CXorf65-like"/>
</dbReference>
<evidence type="ECO:0000313" key="1">
    <source>
        <dbReference type="EMBL" id="CAD5114903.1"/>
    </source>
</evidence>
<dbReference type="AlphaFoldDB" id="A0A7I8VHJ5"/>
<dbReference type="PANTHER" id="PTHR33887:SF5">
    <property type="entry name" value="PB1 DOMAIN-CONTAINING PROTEIN"/>
    <property type="match status" value="1"/>
</dbReference>
<comment type="caution">
    <text evidence="1">The sequence shown here is derived from an EMBL/GenBank/DDBJ whole genome shotgun (WGS) entry which is preliminary data.</text>
</comment>
<name>A0A7I8VHJ5_9ANNE</name>
<reference evidence="1 2" key="1">
    <citation type="submission" date="2020-08" db="EMBL/GenBank/DDBJ databases">
        <authorList>
            <person name="Hejnol A."/>
        </authorList>
    </citation>
    <scope>NUCLEOTIDE SEQUENCE [LARGE SCALE GENOMIC DNA]</scope>
</reference>
<organism evidence="1 2">
    <name type="scientific">Dimorphilus gyrociliatus</name>
    <dbReference type="NCBI Taxonomy" id="2664684"/>
    <lineage>
        <taxon>Eukaryota</taxon>
        <taxon>Metazoa</taxon>
        <taxon>Spiralia</taxon>
        <taxon>Lophotrochozoa</taxon>
        <taxon>Annelida</taxon>
        <taxon>Polychaeta</taxon>
        <taxon>Polychaeta incertae sedis</taxon>
        <taxon>Dinophilidae</taxon>
        <taxon>Dimorphilus</taxon>
    </lineage>
</organism>
<proteinExistence type="predicted"/>
<gene>
    <name evidence="1" type="ORF">DGYR_LOCUS3705</name>
</gene>
<dbReference type="EMBL" id="CAJFCJ010000005">
    <property type="protein sequence ID" value="CAD5114903.1"/>
    <property type="molecule type" value="Genomic_DNA"/>
</dbReference>
<dbReference type="Pfam" id="PF15874">
    <property type="entry name" value="Il2rg"/>
    <property type="match status" value="1"/>
</dbReference>
<accession>A0A7I8VHJ5</accession>